<protein>
    <submittedName>
        <fullName evidence="2">Uncharacterized protein</fullName>
    </submittedName>
</protein>
<feature type="region of interest" description="Disordered" evidence="1">
    <location>
        <begin position="150"/>
        <end position="181"/>
    </location>
</feature>
<organism evidence="2 3">
    <name type="scientific">Endocarpon pusillum</name>
    <dbReference type="NCBI Taxonomy" id="364733"/>
    <lineage>
        <taxon>Eukaryota</taxon>
        <taxon>Fungi</taxon>
        <taxon>Dikarya</taxon>
        <taxon>Ascomycota</taxon>
        <taxon>Pezizomycotina</taxon>
        <taxon>Eurotiomycetes</taxon>
        <taxon>Chaetothyriomycetidae</taxon>
        <taxon>Verrucariales</taxon>
        <taxon>Verrucariaceae</taxon>
        <taxon>Endocarpon</taxon>
    </lineage>
</organism>
<evidence type="ECO:0000313" key="3">
    <source>
        <dbReference type="Proteomes" id="UP000606974"/>
    </source>
</evidence>
<dbReference type="Proteomes" id="UP000606974">
    <property type="component" value="Unassembled WGS sequence"/>
</dbReference>
<feature type="compositionally biased region" description="Polar residues" evidence="1">
    <location>
        <begin position="111"/>
        <end position="123"/>
    </location>
</feature>
<evidence type="ECO:0000313" key="2">
    <source>
        <dbReference type="EMBL" id="KAF7507026.1"/>
    </source>
</evidence>
<name>A0A8H7E531_9EURO</name>
<proteinExistence type="predicted"/>
<accession>A0A8H7E531</accession>
<dbReference type="EMBL" id="JAACFV010000076">
    <property type="protein sequence ID" value="KAF7507026.1"/>
    <property type="molecule type" value="Genomic_DNA"/>
</dbReference>
<feature type="region of interest" description="Disordered" evidence="1">
    <location>
        <begin position="91"/>
        <end position="123"/>
    </location>
</feature>
<sequence length="181" mass="21163">MFIWQHLLPQQERNPIDPPNCALELRTIKELLEFSTTNHKDYTIHIVLEQKDLEPSYEDELIELPSIKREPSAKKNKVIIKKEIKKEIEKEIKKESKKESKKKSSKKNSRRLNQTNQSYEFEQIKNTPSTHLLLITRRSQDAAARCHFPTVISLDSDSSSPDDEEDEDKDVKPATRYLAGY</sequence>
<gene>
    <name evidence="2" type="ORF">GJ744_011050</name>
</gene>
<evidence type="ECO:0000256" key="1">
    <source>
        <dbReference type="SAM" id="MobiDB-lite"/>
    </source>
</evidence>
<dbReference type="AlphaFoldDB" id="A0A8H7E531"/>
<keyword evidence="3" id="KW-1185">Reference proteome</keyword>
<reference evidence="2" key="1">
    <citation type="submission" date="2020-02" db="EMBL/GenBank/DDBJ databases">
        <authorList>
            <person name="Palmer J.M."/>
        </authorList>
    </citation>
    <scope>NUCLEOTIDE SEQUENCE</scope>
    <source>
        <strain evidence="2">EPUS1.4</strain>
        <tissue evidence="2">Thallus</tissue>
    </source>
</reference>
<feature type="compositionally biased region" description="Basic residues" evidence="1">
    <location>
        <begin position="99"/>
        <end position="110"/>
    </location>
</feature>
<comment type="caution">
    <text evidence="2">The sequence shown here is derived from an EMBL/GenBank/DDBJ whole genome shotgun (WGS) entry which is preliminary data.</text>
</comment>